<proteinExistence type="predicted"/>
<keyword evidence="4" id="KW-0804">Transcription</keyword>
<dbReference type="PANTHER" id="PTHR30185">
    <property type="entry name" value="CRYPTIC BETA-GLUCOSIDE BGL OPERON ANTITERMINATOR"/>
    <property type="match status" value="1"/>
</dbReference>
<dbReference type="InterPro" id="IPR036634">
    <property type="entry name" value="PRD_sf"/>
</dbReference>
<dbReference type="SUPFAM" id="SSF55804">
    <property type="entry name" value="Phoshotransferase/anion transport protein"/>
    <property type="match status" value="1"/>
</dbReference>
<dbReference type="InterPro" id="IPR007737">
    <property type="entry name" value="Mga_HTH"/>
</dbReference>
<dbReference type="InterPro" id="IPR013196">
    <property type="entry name" value="HTH_11"/>
</dbReference>
<dbReference type="STRING" id="582851.GCA_900162665_00994"/>
<protein>
    <submittedName>
        <fullName evidence="6">PTS fructose transporter subunit IIA</fullName>
    </submittedName>
</protein>
<accession>A0A511ZI68</accession>
<dbReference type="Pfam" id="PF00874">
    <property type="entry name" value="PRD"/>
    <property type="match status" value="2"/>
</dbReference>
<keyword evidence="3" id="KW-0010">Activator</keyword>
<dbReference type="Pfam" id="PF00359">
    <property type="entry name" value="PTS_EIIA_2"/>
    <property type="match status" value="1"/>
</dbReference>
<evidence type="ECO:0000313" key="6">
    <source>
        <dbReference type="EMBL" id="GEN87130.1"/>
    </source>
</evidence>
<dbReference type="InterPro" id="IPR036388">
    <property type="entry name" value="WH-like_DNA-bd_sf"/>
</dbReference>
<keyword evidence="7" id="KW-1185">Reference proteome</keyword>
<dbReference type="InterPro" id="IPR016152">
    <property type="entry name" value="PTrfase/Anion_transptr"/>
</dbReference>
<reference evidence="6 7" key="1">
    <citation type="submission" date="2019-07" db="EMBL/GenBank/DDBJ databases">
        <title>Whole genome shotgun sequence of Oceanobacillus sojae NBRC 105379.</title>
        <authorList>
            <person name="Hosoyama A."/>
            <person name="Uohara A."/>
            <person name="Ohji S."/>
            <person name="Ichikawa N."/>
        </authorList>
    </citation>
    <scope>NUCLEOTIDE SEQUENCE [LARGE SCALE GENOMIC DNA]</scope>
    <source>
        <strain evidence="6 7">NBRC 105379</strain>
    </source>
</reference>
<dbReference type="AlphaFoldDB" id="A0A511ZI68"/>
<organism evidence="6 7">
    <name type="scientific">Oceanobacillus sojae</name>
    <dbReference type="NCBI Taxonomy" id="582851"/>
    <lineage>
        <taxon>Bacteria</taxon>
        <taxon>Bacillati</taxon>
        <taxon>Bacillota</taxon>
        <taxon>Bacilli</taxon>
        <taxon>Bacillales</taxon>
        <taxon>Bacillaceae</taxon>
        <taxon>Oceanobacillus</taxon>
    </lineage>
</organism>
<dbReference type="InterPro" id="IPR002178">
    <property type="entry name" value="PTS_EIIA_type-2_dom"/>
</dbReference>
<evidence type="ECO:0000259" key="5">
    <source>
        <dbReference type="PROSITE" id="PS51372"/>
    </source>
</evidence>
<evidence type="ECO:0000313" key="7">
    <source>
        <dbReference type="Proteomes" id="UP000321558"/>
    </source>
</evidence>
<evidence type="ECO:0000256" key="4">
    <source>
        <dbReference type="ARBA" id="ARBA00023163"/>
    </source>
</evidence>
<dbReference type="InterPro" id="IPR011608">
    <property type="entry name" value="PRD"/>
</dbReference>
<dbReference type="Gene3D" id="1.10.10.10">
    <property type="entry name" value="Winged helix-like DNA-binding domain superfamily/Winged helix DNA-binding domain"/>
    <property type="match status" value="1"/>
</dbReference>
<dbReference type="GO" id="GO:0006355">
    <property type="term" value="P:regulation of DNA-templated transcription"/>
    <property type="evidence" value="ECO:0007669"/>
    <property type="project" value="InterPro"/>
</dbReference>
<dbReference type="Pfam" id="PF05043">
    <property type="entry name" value="Mga"/>
    <property type="match status" value="1"/>
</dbReference>
<dbReference type="SUPFAM" id="SSF63520">
    <property type="entry name" value="PTS-regulatory domain, PRD"/>
    <property type="match status" value="2"/>
</dbReference>
<dbReference type="PROSITE" id="PS51372">
    <property type="entry name" value="PRD_2"/>
    <property type="match status" value="2"/>
</dbReference>
<feature type="domain" description="PRD" evidence="5">
    <location>
        <begin position="302"/>
        <end position="409"/>
    </location>
</feature>
<dbReference type="RefSeq" id="WP_147210137.1">
    <property type="nucleotide sequence ID" value="NZ_BJYM01000006.1"/>
</dbReference>
<dbReference type="Gene3D" id="3.40.930.10">
    <property type="entry name" value="Mannitol-specific EII, Chain A"/>
    <property type="match status" value="1"/>
</dbReference>
<sequence>MYFNRRELLILNELLSLKYKTAAQLALAADASVRTIKSDIKNLRNKLDKEGIMIDSTQNKGYKLYFETEEVKLNLYKYLSHININRLHLNKRNNYERIFYIIRRLLVNVGYIKLDDLAEEMFVSRSTLNVDMPEVKRILYSYQLSLISKANYGITIKGHELNKRTCIEEYFFQNNFRAENHNDPDIRFENYNRAFIPETESVLKEVCDRFNVILSDFSLQNIAVYVLISIIRNKQKHPIDLHADTTKELNQDNSHVGRASKQFVEILNSKFNAELNDNEMLYISMHLETKQILQNKNMIKEANWPRIDQALEAVYFEIKNNFDIDVSNDFILKKYLALHVYQMLRRVRSGMVLRNPIVHENLQKYIFAAKVTISAVKVMEDYFNIKINLNEFGYLMLYFNVALRNLNKKSKISICMVSGRGRAETIMYLEELRDKFPQDKYVITNCDSVEDIIGRIGDYDIFVSSYELDIPQAIPQVAIEKGDYIKQIQQIANNIDFYRGDFSGYFNRYFQETFSNFHLEGSDKESILQNILQDLKSQGIVEPHSELANPFVAHEIGNNIVHLQDLYKICRKPVCYIAVLNYPIVWDNDVVRVLFLIKTKRDGDHHLNILCEMFSKWAQNKENIQRLVKRKNYKVFLDDILTMESSGY</sequence>
<dbReference type="Gene3D" id="1.10.1790.10">
    <property type="entry name" value="PRD domain"/>
    <property type="match status" value="2"/>
</dbReference>
<gene>
    <name evidence="6" type="ORF">OSO01_18690</name>
</gene>
<name>A0A511ZI68_9BACI</name>
<keyword evidence="1" id="KW-0677">Repeat</keyword>
<dbReference type="PANTHER" id="PTHR30185:SF18">
    <property type="entry name" value="TRANSCRIPTIONAL REGULATOR MTLR"/>
    <property type="match status" value="1"/>
</dbReference>
<comment type="caution">
    <text evidence="6">The sequence shown here is derived from an EMBL/GenBank/DDBJ whole genome shotgun (WGS) entry which is preliminary data.</text>
</comment>
<evidence type="ECO:0000256" key="2">
    <source>
        <dbReference type="ARBA" id="ARBA00023015"/>
    </source>
</evidence>
<dbReference type="Pfam" id="PF08279">
    <property type="entry name" value="HTH_11"/>
    <property type="match status" value="1"/>
</dbReference>
<dbReference type="OrthoDB" id="3710983at2"/>
<keyword evidence="2" id="KW-0805">Transcription regulation</keyword>
<dbReference type="EMBL" id="BJYM01000006">
    <property type="protein sequence ID" value="GEN87130.1"/>
    <property type="molecule type" value="Genomic_DNA"/>
</dbReference>
<evidence type="ECO:0000256" key="1">
    <source>
        <dbReference type="ARBA" id="ARBA00022737"/>
    </source>
</evidence>
<feature type="domain" description="PRD" evidence="5">
    <location>
        <begin position="190"/>
        <end position="297"/>
    </location>
</feature>
<dbReference type="Proteomes" id="UP000321558">
    <property type="component" value="Unassembled WGS sequence"/>
</dbReference>
<evidence type="ECO:0000256" key="3">
    <source>
        <dbReference type="ARBA" id="ARBA00023159"/>
    </source>
</evidence>
<dbReference type="InterPro" id="IPR050661">
    <property type="entry name" value="BglG_antiterminators"/>
</dbReference>